<dbReference type="PATRIC" id="fig|1114960.4.peg.2545"/>
<dbReference type="EMBL" id="AHBW01000041">
    <property type="protein sequence ID" value="EHK83255.1"/>
    <property type="molecule type" value="Genomic_DNA"/>
</dbReference>
<comment type="caution">
    <text evidence="1">The sequence shown here is derived from an EMBL/GenBank/DDBJ whole genome shotgun (WGS) entry which is preliminary data.</text>
</comment>
<proteinExistence type="predicted"/>
<organism evidence="1 2">
    <name type="scientific">Rhodococcus pyridinivorans AK37</name>
    <dbReference type="NCBI Taxonomy" id="1114960"/>
    <lineage>
        <taxon>Bacteria</taxon>
        <taxon>Bacillati</taxon>
        <taxon>Actinomycetota</taxon>
        <taxon>Actinomycetes</taxon>
        <taxon>Mycobacteriales</taxon>
        <taxon>Nocardiaceae</taxon>
        <taxon>Rhodococcus</taxon>
    </lineage>
</organism>
<sequence>MVARTLSATTGELPSRGCSRRIVPISSASDGVHALVLHQRAIGSAGVDATAHYVSGPYRRETLVGTSHWIPDEEPEKLARLVLEHIAAHG</sequence>
<protein>
    <submittedName>
        <fullName evidence="1">Haloalkane dehalogenase</fullName>
    </submittedName>
</protein>
<evidence type="ECO:0000313" key="2">
    <source>
        <dbReference type="Proteomes" id="UP000005064"/>
    </source>
</evidence>
<accession>H0JS15</accession>
<dbReference type="AlphaFoldDB" id="H0JS15"/>
<dbReference type="Proteomes" id="UP000005064">
    <property type="component" value="Unassembled WGS sequence"/>
</dbReference>
<gene>
    <name evidence="1" type="ORF">AK37_12484</name>
</gene>
<name>H0JS15_9NOCA</name>
<evidence type="ECO:0000313" key="1">
    <source>
        <dbReference type="EMBL" id="EHK83255.1"/>
    </source>
</evidence>
<reference evidence="1 2" key="1">
    <citation type="submission" date="2011-12" db="EMBL/GenBank/DDBJ databases">
        <authorList>
            <person name="Kriszt B."/>
            <person name="Tancsics A."/>
            <person name="Cserhati M."/>
            <person name="Toth A."/>
            <person name="Nagy I."/>
            <person name="Horvath B."/>
            <person name="Tamura T."/>
            <person name="Kukolya J."/>
            <person name="Szoboszlay S."/>
        </authorList>
    </citation>
    <scope>NUCLEOTIDE SEQUENCE [LARGE SCALE GENOMIC DNA]</scope>
    <source>
        <strain evidence="1 2">AK37</strain>
    </source>
</reference>